<protein>
    <submittedName>
        <fullName evidence="2">Phage recombination protein Bet</fullName>
    </submittedName>
</protein>
<dbReference type="EMBL" id="JQBY01000006">
    <property type="protein sequence ID" value="KRN82873.1"/>
    <property type="molecule type" value="Genomic_DNA"/>
</dbReference>
<name>A0A0R2JZX6_9LACO</name>
<dbReference type="OrthoDB" id="7889018at2"/>
<feature type="compositionally biased region" description="Basic and acidic residues" evidence="1">
    <location>
        <begin position="219"/>
        <end position="242"/>
    </location>
</feature>
<dbReference type="STRING" id="319653.SAMN04487973_102172"/>
<feature type="region of interest" description="Disordered" evidence="1">
    <location>
        <begin position="180"/>
        <end position="262"/>
    </location>
</feature>
<keyword evidence="5" id="KW-1185">Reference proteome</keyword>
<comment type="caution">
    <text evidence="2">The sequence shown here is derived from an EMBL/GenBank/DDBJ whole genome shotgun (WGS) entry which is preliminary data.</text>
</comment>
<reference evidence="2 4" key="1">
    <citation type="journal article" date="2015" name="Genome Announc.">
        <title>Expanding the biotechnology potential of lactobacilli through comparative genomics of 213 strains and associated genera.</title>
        <authorList>
            <person name="Sun Z."/>
            <person name="Harris H.M."/>
            <person name="McCann A."/>
            <person name="Guo C."/>
            <person name="Argimon S."/>
            <person name="Zhang W."/>
            <person name="Yang X."/>
            <person name="Jeffery I.B."/>
            <person name="Cooney J.C."/>
            <person name="Kagawa T.F."/>
            <person name="Liu W."/>
            <person name="Song Y."/>
            <person name="Salvetti E."/>
            <person name="Wrobel A."/>
            <person name="Rasinkangas P."/>
            <person name="Parkhill J."/>
            <person name="Rea M.C."/>
            <person name="O'Sullivan O."/>
            <person name="Ritari J."/>
            <person name="Douillard F.P."/>
            <person name="Paul Ross R."/>
            <person name="Yang R."/>
            <person name="Briner A.E."/>
            <person name="Felis G.E."/>
            <person name="de Vos W.M."/>
            <person name="Barrangou R."/>
            <person name="Klaenhammer T.R."/>
            <person name="Caufield P.W."/>
            <person name="Cui Y."/>
            <person name="Zhang H."/>
            <person name="O'Toole P.W."/>
        </authorList>
    </citation>
    <scope>NUCLEOTIDE SEQUENCE [LARGE SCALE GENOMIC DNA]</scope>
    <source>
        <strain evidence="2 4">DSM 22301</strain>
    </source>
</reference>
<evidence type="ECO:0000313" key="3">
    <source>
        <dbReference type="EMBL" id="SER18433.1"/>
    </source>
</evidence>
<sequence>MANELLDKPIEYEVNGEQVKLSGNMVKQFLVSGQGNVSDQEVVMFLQLCRYQHLNPFLNEAYLVKFGSNPAQIIVSKEAFMKRAENNKHYRGFKAGVIVTRGEDIKYLPGAIKLPKDVLIGGWAEVKRNDRDEPVRTEISMSEFSKSQATWKSMPMNMIRKTAIVNCLREAFPETLGALYTEDDKPPVTSHQTKTVEVEETPASETTTDLLKGFHKAQKKADKASKEIDQPKTKDSEVKPDDNNAEESSQEPPVEQGELLHK</sequence>
<dbReference type="NCBIfam" id="TIGR01913">
    <property type="entry name" value="bet_lambda"/>
    <property type="match status" value="1"/>
</dbReference>
<evidence type="ECO:0000313" key="2">
    <source>
        <dbReference type="EMBL" id="KRN82873.1"/>
    </source>
</evidence>
<evidence type="ECO:0000313" key="5">
    <source>
        <dbReference type="Proteomes" id="UP000182818"/>
    </source>
</evidence>
<evidence type="ECO:0000313" key="4">
    <source>
        <dbReference type="Proteomes" id="UP000051749"/>
    </source>
</evidence>
<proteinExistence type="predicted"/>
<dbReference type="GO" id="GO:0006310">
    <property type="term" value="P:DNA recombination"/>
    <property type="evidence" value="ECO:0007669"/>
    <property type="project" value="InterPro"/>
</dbReference>
<gene>
    <name evidence="2" type="ORF">IV87_GL001825</name>
    <name evidence="3" type="ORF">SAMN04487973_102172</name>
</gene>
<dbReference type="RefSeq" id="WP_057805557.1">
    <property type="nucleotide sequence ID" value="NZ_BJYP01000011.1"/>
</dbReference>
<dbReference type="Proteomes" id="UP000051749">
    <property type="component" value="Unassembled WGS sequence"/>
</dbReference>
<organism evidence="2 4">
    <name type="scientific">Pediococcus ethanolidurans</name>
    <dbReference type="NCBI Taxonomy" id="319653"/>
    <lineage>
        <taxon>Bacteria</taxon>
        <taxon>Bacillati</taxon>
        <taxon>Bacillota</taxon>
        <taxon>Bacilli</taxon>
        <taxon>Lactobacillales</taxon>
        <taxon>Lactobacillaceae</taxon>
        <taxon>Pediococcus</taxon>
    </lineage>
</organism>
<dbReference type="GO" id="GO:0003677">
    <property type="term" value="F:DNA binding"/>
    <property type="evidence" value="ECO:0007669"/>
    <property type="project" value="InterPro"/>
</dbReference>
<reference evidence="3 5" key="2">
    <citation type="submission" date="2016-10" db="EMBL/GenBank/DDBJ databases">
        <authorList>
            <person name="Varghese N."/>
            <person name="Submissions S."/>
        </authorList>
    </citation>
    <scope>NUCLEOTIDE SEQUENCE [LARGE SCALE GENOMIC DNA]</scope>
    <source>
        <strain evidence="3 5">CGMCC 1.3889</strain>
    </source>
</reference>
<dbReference type="InterPro" id="IPR018330">
    <property type="entry name" value="RecT_fam"/>
</dbReference>
<accession>A0A0R2JZX6</accession>
<dbReference type="GeneID" id="76043182"/>
<evidence type="ECO:0000256" key="1">
    <source>
        <dbReference type="SAM" id="MobiDB-lite"/>
    </source>
</evidence>
<dbReference type="Pfam" id="PF03837">
    <property type="entry name" value="RecT"/>
    <property type="match status" value="1"/>
</dbReference>
<dbReference type="Proteomes" id="UP000182818">
    <property type="component" value="Unassembled WGS sequence"/>
</dbReference>
<dbReference type="PATRIC" id="fig|319653.3.peg.1857"/>
<dbReference type="EMBL" id="FOGK01000002">
    <property type="protein sequence ID" value="SER18433.1"/>
    <property type="molecule type" value="Genomic_DNA"/>
</dbReference>
<dbReference type="InterPro" id="IPR010183">
    <property type="entry name" value="Phage_lambda_Bet"/>
</dbReference>
<dbReference type="AlphaFoldDB" id="A0A0R2JZX6"/>